<comment type="caution">
    <text evidence="1">The sequence shown here is derived from an EMBL/GenBank/DDBJ whole genome shotgun (WGS) entry which is preliminary data.</text>
</comment>
<dbReference type="RefSeq" id="WP_138479235.1">
    <property type="nucleotide sequence ID" value="NZ_PPSW01000007.1"/>
</dbReference>
<dbReference type="Proteomes" id="UP000309186">
    <property type="component" value="Unassembled WGS sequence"/>
</dbReference>
<dbReference type="EMBL" id="PPSW01000007">
    <property type="protein sequence ID" value="TLX48121.1"/>
    <property type="molecule type" value="Genomic_DNA"/>
</dbReference>
<dbReference type="OrthoDB" id="6315550at2"/>
<dbReference type="AlphaFoldDB" id="A0A5R9Q4N1"/>
<protein>
    <recommendedName>
        <fullName evidence="3">DUF3293 domain-containing protein</fullName>
    </recommendedName>
</protein>
<dbReference type="InterPro" id="IPR021710">
    <property type="entry name" value="DUF3293"/>
</dbReference>
<sequence>MIEETLWQIYQHSYFQSTCRVMPCQTVTGHRAGAIISLWNPHGKNLTLAHNKRLERAAMRYLRAQGIAYKRLWGGNEDMSYRELSIFVPCSLQQAQHLSTHFKQLAFYYVSVRERVSLHCSKQTKPMCFISKHLKKRWLVRHGRISLF</sequence>
<dbReference type="Pfam" id="PF11697">
    <property type="entry name" value="DUF3293"/>
    <property type="match status" value="1"/>
</dbReference>
<proteinExistence type="predicted"/>
<name>A0A5R9Q4N1_9GAMM</name>
<evidence type="ECO:0008006" key="3">
    <source>
        <dbReference type="Google" id="ProtNLM"/>
    </source>
</evidence>
<gene>
    <name evidence="1" type="ORF">C1E24_04800</name>
</gene>
<accession>A0A5R9Q4N1</accession>
<organism evidence="1 2">
    <name type="scientific">Pseudoalteromonas phenolica</name>
    <dbReference type="NCBI Taxonomy" id="161398"/>
    <lineage>
        <taxon>Bacteria</taxon>
        <taxon>Pseudomonadati</taxon>
        <taxon>Pseudomonadota</taxon>
        <taxon>Gammaproteobacteria</taxon>
        <taxon>Alteromonadales</taxon>
        <taxon>Pseudoalteromonadaceae</taxon>
        <taxon>Pseudoalteromonas</taxon>
    </lineage>
</organism>
<evidence type="ECO:0000313" key="2">
    <source>
        <dbReference type="Proteomes" id="UP000309186"/>
    </source>
</evidence>
<reference evidence="1 2" key="1">
    <citation type="submission" date="2018-01" db="EMBL/GenBank/DDBJ databases">
        <title>Co-occurrence of chitin degradation, pigmentation and bioactivity in marine Pseudoalteromonas.</title>
        <authorList>
            <person name="Paulsen S."/>
            <person name="Gram L."/>
            <person name="Machado H."/>
        </authorList>
    </citation>
    <scope>NUCLEOTIDE SEQUENCE [LARGE SCALE GENOMIC DNA]</scope>
    <source>
        <strain evidence="1 2">S3663</strain>
    </source>
</reference>
<evidence type="ECO:0000313" key="1">
    <source>
        <dbReference type="EMBL" id="TLX48121.1"/>
    </source>
</evidence>